<feature type="binding site" evidence="11">
    <location>
        <position position="44"/>
    </location>
    <ligand>
        <name>[4Fe-4S] cluster</name>
        <dbReference type="ChEBI" id="CHEBI:49883"/>
    </ligand>
</feature>
<keyword evidence="9 11" id="KW-1015">Disulfide bond</keyword>
<dbReference type="InterPro" id="IPR003482">
    <property type="entry name" value="Whib"/>
</dbReference>
<comment type="caution">
    <text evidence="14">The sequence shown here is derived from an EMBL/GenBank/DDBJ whole genome shotgun (WGS) entry which is preliminary data.</text>
</comment>
<evidence type="ECO:0000313" key="14">
    <source>
        <dbReference type="EMBL" id="GAA4798733.1"/>
    </source>
</evidence>
<evidence type="ECO:0000256" key="1">
    <source>
        <dbReference type="ARBA" id="ARBA00004496"/>
    </source>
</evidence>
<evidence type="ECO:0000256" key="2">
    <source>
        <dbReference type="ARBA" id="ARBA00006597"/>
    </source>
</evidence>
<comment type="PTM">
    <text evidence="11">The Fe-S cluster can be nitrosylated by nitric oxide (NO).</text>
</comment>
<dbReference type="HAMAP" id="MF_01479">
    <property type="entry name" value="WhiB"/>
    <property type="match status" value="1"/>
</dbReference>
<organism evidence="14 15">
    <name type="scientific">Actinomycetospora chlora</name>
    <dbReference type="NCBI Taxonomy" id="663608"/>
    <lineage>
        <taxon>Bacteria</taxon>
        <taxon>Bacillati</taxon>
        <taxon>Actinomycetota</taxon>
        <taxon>Actinomycetes</taxon>
        <taxon>Pseudonocardiales</taxon>
        <taxon>Pseudonocardiaceae</taxon>
        <taxon>Actinomycetospora</taxon>
    </lineage>
</organism>
<keyword evidence="11" id="KW-0963">Cytoplasm</keyword>
<evidence type="ECO:0000256" key="8">
    <source>
        <dbReference type="ARBA" id="ARBA00023125"/>
    </source>
</evidence>
<comment type="function">
    <text evidence="11">Acts as a transcriptional regulator. Probably redox-responsive. The apo- but not holo-form probably binds DNA.</text>
</comment>
<feature type="binding site" evidence="11">
    <location>
        <position position="50"/>
    </location>
    <ligand>
        <name>[4Fe-4S] cluster</name>
        <dbReference type="ChEBI" id="CHEBI:49883"/>
    </ligand>
</feature>
<protein>
    <recommendedName>
        <fullName evidence="11">Transcriptional regulator WhiB</fullName>
    </recommendedName>
</protein>
<dbReference type="Proteomes" id="UP001500928">
    <property type="component" value="Unassembled WGS sequence"/>
</dbReference>
<evidence type="ECO:0000313" key="15">
    <source>
        <dbReference type="Proteomes" id="UP001500928"/>
    </source>
</evidence>
<feature type="binding site" evidence="11">
    <location>
        <position position="10"/>
    </location>
    <ligand>
        <name>[4Fe-4S] cluster</name>
        <dbReference type="ChEBI" id="CHEBI:49883"/>
    </ligand>
</feature>
<dbReference type="Pfam" id="PF02467">
    <property type="entry name" value="Whib"/>
    <property type="match status" value="1"/>
</dbReference>
<evidence type="ECO:0000256" key="9">
    <source>
        <dbReference type="ARBA" id="ARBA00023157"/>
    </source>
</evidence>
<evidence type="ECO:0000256" key="4">
    <source>
        <dbReference type="ARBA" id="ARBA00022723"/>
    </source>
</evidence>
<comment type="similarity">
    <text evidence="2 11">Belongs to the WhiB family.</text>
</comment>
<feature type="domain" description="4Fe-4S Wbl-type" evidence="13">
    <location>
        <begin position="9"/>
        <end position="74"/>
    </location>
</feature>
<evidence type="ECO:0000256" key="3">
    <source>
        <dbReference type="ARBA" id="ARBA00022485"/>
    </source>
</evidence>
<sequence length="92" mass="10304">MEPWTDRAACRDADPDLFFPVTEDRTRRAIAGQVARAKTVCARCPVWSTCLSYAVETRQDHGIWGGLTATERRRLARGGTETRTRQQPPDAA</sequence>
<dbReference type="PROSITE" id="PS51674">
    <property type="entry name" value="4FE4S_WBL"/>
    <property type="match status" value="1"/>
</dbReference>
<evidence type="ECO:0000256" key="5">
    <source>
        <dbReference type="ARBA" id="ARBA00023004"/>
    </source>
</evidence>
<evidence type="ECO:0000256" key="12">
    <source>
        <dbReference type="SAM" id="MobiDB-lite"/>
    </source>
</evidence>
<dbReference type="RefSeq" id="WP_345418981.1">
    <property type="nucleotide sequence ID" value="NZ_BAABHO010000034.1"/>
</dbReference>
<feature type="binding site" evidence="11">
    <location>
        <position position="41"/>
    </location>
    <ligand>
        <name>[4Fe-4S] cluster</name>
        <dbReference type="ChEBI" id="CHEBI:49883"/>
    </ligand>
</feature>
<keyword evidence="15" id="KW-1185">Reference proteome</keyword>
<keyword evidence="5 11" id="KW-0408">Iron</keyword>
<dbReference type="PANTHER" id="PTHR38839">
    <property type="entry name" value="TRANSCRIPTIONAL REGULATOR WHID-RELATED"/>
    <property type="match status" value="1"/>
</dbReference>
<feature type="region of interest" description="Disordered" evidence="12">
    <location>
        <begin position="72"/>
        <end position="92"/>
    </location>
</feature>
<evidence type="ECO:0000256" key="10">
    <source>
        <dbReference type="ARBA" id="ARBA00023163"/>
    </source>
</evidence>
<keyword evidence="6 11" id="KW-0411">Iron-sulfur</keyword>
<dbReference type="EMBL" id="BAABHO010000034">
    <property type="protein sequence ID" value="GAA4798733.1"/>
    <property type="molecule type" value="Genomic_DNA"/>
</dbReference>
<comment type="cofactor">
    <cofactor evidence="11">
        <name>[4Fe-4S] cluster</name>
        <dbReference type="ChEBI" id="CHEBI:49883"/>
    </cofactor>
    <text evidence="11">Binds 1 [4Fe-4S] cluster per subunit. Following nitrosylation of the [4Fe-4S] cluster binds 1 [4Fe-8(NO)] cluster per subunit.</text>
</comment>
<keyword evidence="4 11" id="KW-0479">Metal-binding</keyword>
<keyword evidence="8 11" id="KW-0238">DNA-binding</keyword>
<proteinExistence type="inferred from homology"/>
<evidence type="ECO:0000259" key="13">
    <source>
        <dbReference type="PROSITE" id="PS51674"/>
    </source>
</evidence>
<accession>A0ABP9BSQ1</accession>
<evidence type="ECO:0000256" key="11">
    <source>
        <dbReference type="HAMAP-Rule" id="MF_01479"/>
    </source>
</evidence>
<evidence type="ECO:0000256" key="6">
    <source>
        <dbReference type="ARBA" id="ARBA00023014"/>
    </source>
</evidence>
<comment type="subcellular location">
    <subcellularLocation>
        <location evidence="1 11">Cytoplasm</location>
    </subcellularLocation>
</comment>
<dbReference type="InterPro" id="IPR034768">
    <property type="entry name" value="4FE4S_WBL"/>
</dbReference>
<gene>
    <name evidence="11" type="primary">whiB</name>
    <name evidence="14" type="ORF">GCM10023200_39320</name>
</gene>
<name>A0ABP9BSQ1_9PSEU</name>
<keyword evidence="7 11" id="KW-0805">Transcription regulation</keyword>
<reference evidence="15" key="1">
    <citation type="journal article" date="2019" name="Int. J. Syst. Evol. Microbiol.">
        <title>The Global Catalogue of Microorganisms (GCM) 10K type strain sequencing project: providing services to taxonomists for standard genome sequencing and annotation.</title>
        <authorList>
            <consortium name="The Broad Institute Genomics Platform"/>
            <consortium name="The Broad Institute Genome Sequencing Center for Infectious Disease"/>
            <person name="Wu L."/>
            <person name="Ma J."/>
        </authorList>
    </citation>
    <scope>NUCLEOTIDE SEQUENCE [LARGE SCALE GENOMIC DNA]</scope>
    <source>
        <strain evidence="15">JCM 17979</strain>
    </source>
</reference>
<evidence type="ECO:0000256" key="7">
    <source>
        <dbReference type="ARBA" id="ARBA00023015"/>
    </source>
</evidence>
<keyword evidence="3 11" id="KW-0004">4Fe-4S</keyword>
<comment type="PTM">
    <text evidence="11">Upon Fe-S cluster removal intramolecular disulfide bonds are formed.</text>
</comment>
<keyword evidence="10 11" id="KW-0804">Transcription</keyword>